<feature type="domain" description="Phosphoribosyltransferase" evidence="2">
    <location>
        <begin position="15"/>
        <end position="67"/>
    </location>
</feature>
<comment type="caution">
    <text evidence="3">The sequence shown here is derived from an EMBL/GenBank/DDBJ whole genome shotgun (WGS) entry which is preliminary data.</text>
</comment>
<protein>
    <recommendedName>
        <fullName evidence="2">Phosphoribosyltransferase domain-containing protein</fullName>
    </recommendedName>
</protein>
<reference evidence="3 4" key="1">
    <citation type="submission" date="2023-10" db="EMBL/GenBank/DDBJ databases">
        <title>Draft genome sequence of Xylaria bambusicola isolate GMP-LS, the root and basal stem rot pathogen of sugarcane in Indonesia.</title>
        <authorList>
            <person name="Selvaraj P."/>
            <person name="Muralishankar V."/>
            <person name="Muruganantham S."/>
            <person name="Sp S."/>
            <person name="Haryani S."/>
            <person name="Lau K.J.X."/>
            <person name="Naqvi N.I."/>
        </authorList>
    </citation>
    <scope>NUCLEOTIDE SEQUENCE [LARGE SCALE GENOMIC DNA]</scope>
    <source>
        <strain evidence="3">GMP-LS</strain>
    </source>
</reference>
<evidence type="ECO:0000313" key="3">
    <source>
        <dbReference type="EMBL" id="KAK5633387.1"/>
    </source>
</evidence>
<evidence type="ECO:0000259" key="2">
    <source>
        <dbReference type="Pfam" id="PF14681"/>
    </source>
</evidence>
<dbReference type="InterPro" id="IPR029057">
    <property type="entry name" value="PRTase-like"/>
</dbReference>
<evidence type="ECO:0000313" key="4">
    <source>
        <dbReference type="Proteomes" id="UP001305414"/>
    </source>
</evidence>
<accession>A0AAN7UQE7</accession>
<evidence type="ECO:0000256" key="1">
    <source>
        <dbReference type="SAM" id="MobiDB-lite"/>
    </source>
</evidence>
<dbReference type="Proteomes" id="UP001305414">
    <property type="component" value="Unassembled WGS sequence"/>
</dbReference>
<feature type="region of interest" description="Disordered" evidence="1">
    <location>
        <begin position="81"/>
        <end position="101"/>
    </location>
</feature>
<dbReference type="Pfam" id="PF14681">
    <property type="entry name" value="UPRTase"/>
    <property type="match status" value="1"/>
</dbReference>
<name>A0AAN7UQE7_9PEZI</name>
<proteinExistence type="predicted"/>
<dbReference type="Gene3D" id="3.40.50.2020">
    <property type="match status" value="1"/>
</dbReference>
<dbReference type="InterPro" id="IPR000836">
    <property type="entry name" value="PRTase_dom"/>
</dbReference>
<dbReference type="AlphaFoldDB" id="A0AAN7UQE7"/>
<gene>
    <name evidence="3" type="ORF">RRF57_009101</name>
</gene>
<organism evidence="3 4">
    <name type="scientific">Xylaria bambusicola</name>
    <dbReference type="NCBI Taxonomy" id="326684"/>
    <lineage>
        <taxon>Eukaryota</taxon>
        <taxon>Fungi</taxon>
        <taxon>Dikarya</taxon>
        <taxon>Ascomycota</taxon>
        <taxon>Pezizomycotina</taxon>
        <taxon>Sordariomycetes</taxon>
        <taxon>Xylariomycetidae</taxon>
        <taxon>Xylariales</taxon>
        <taxon>Xylariaceae</taxon>
        <taxon>Xylaria</taxon>
    </lineage>
</organism>
<sequence length="101" mass="11249">MFLHAKDPGDMQEHHLVGKRTVILVDLVVNSGKSVVQFARRIRTTCPGPRIVVVAGVAQSQSATRTLAIGSSIQPVWREQNKGRYSTQGVSERFRRQRHTG</sequence>
<dbReference type="EMBL" id="JAWHQM010000032">
    <property type="protein sequence ID" value="KAK5633387.1"/>
    <property type="molecule type" value="Genomic_DNA"/>
</dbReference>
<keyword evidence="4" id="KW-1185">Reference proteome</keyword>